<organism evidence="2 3">
    <name type="scientific">Apiospora rasikravindrae</name>
    <dbReference type="NCBI Taxonomy" id="990691"/>
    <lineage>
        <taxon>Eukaryota</taxon>
        <taxon>Fungi</taxon>
        <taxon>Dikarya</taxon>
        <taxon>Ascomycota</taxon>
        <taxon>Pezizomycotina</taxon>
        <taxon>Sordariomycetes</taxon>
        <taxon>Xylariomycetidae</taxon>
        <taxon>Amphisphaeriales</taxon>
        <taxon>Apiosporaceae</taxon>
        <taxon>Apiospora</taxon>
    </lineage>
</organism>
<accession>A0ABR1S1Q1</accession>
<feature type="compositionally biased region" description="Polar residues" evidence="1">
    <location>
        <begin position="32"/>
        <end position="41"/>
    </location>
</feature>
<dbReference type="Proteomes" id="UP001444661">
    <property type="component" value="Unassembled WGS sequence"/>
</dbReference>
<dbReference type="EMBL" id="JAQQWK010000011">
    <property type="protein sequence ID" value="KAK8024089.1"/>
    <property type="molecule type" value="Genomic_DNA"/>
</dbReference>
<protein>
    <submittedName>
        <fullName evidence="2">Uncharacterized protein</fullName>
    </submittedName>
</protein>
<reference evidence="2 3" key="1">
    <citation type="submission" date="2023-01" db="EMBL/GenBank/DDBJ databases">
        <title>Analysis of 21 Apiospora genomes using comparative genomics revels a genus with tremendous synthesis potential of carbohydrate active enzymes and secondary metabolites.</title>
        <authorList>
            <person name="Sorensen T."/>
        </authorList>
    </citation>
    <scope>NUCLEOTIDE SEQUENCE [LARGE SCALE GENOMIC DNA]</scope>
    <source>
        <strain evidence="2 3">CBS 33761</strain>
    </source>
</reference>
<keyword evidence="3" id="KW-1185">Reference proteome</keyword>
<feature type="region of interest" description="Disordered" evidence="1">
    <location>
        <begin position="20"/>
        <end position="45"/>
    </location>
</feature>
<proteinExistence type="predicted"/>
<evidence type="ECO:0000256" key="1">
    <source>
        <dbReference type="SAM" id="MobiDB-lite"/>
    </source>
</evidence>
<gene>
    <name evidence="2" type="ORF">PG993_012155</name>
</gene>
<sequence>MPSASSHSAHTISTITIITLSSDGPNIPEGTGSDNGDQPTSKGGLLPWPLVHPTTNFSRCPESITHSTAAPEHTRSSEVGKPITFSGFTISLPWKTITLEPTTWSPALPSIPATFVPVPSDPTTFVTIKTTATSKNQSAPVQKSTRSLANTSPHLTTATITFPGATVTHNGTTRIWKPTTYGTFTYTVDADETNTRFFPPKPAVPTHDTKSVRAEDRIAAAEKKSTSTTSSATTWATSSPFKLQCDSGICNTYCSCTTDGHVDCSYDPGHCRDTCYCRGD</sequence>
<name>A0ABR1S1Q1_9PEZI</name>
<evidence type="ECO:0000313" key="2">
    <source>
        <dbReference type="EMBL" id="KAK8024089.1"/>
    </source>
</evidence>
<comment type="caution">
    <text evidence="2">The sequence shown here is derived from an EMBL/GenBank/DDBJ whole genome shotgun (WGS) entry which is preliminary data.</text>
</comment>
<evidence type="ECO:0000313" key="3">
    <source>
        <dbReference type="Proteomes" id="UP001444661"/>
    </source>
</evidence>